<gene>
    <name evidence="1" type="ORF">GCM10010082_24240</name>
</gene>
<protein>
    <submittedName>
        <fullName evidence="1">Uncharacterized protein</fullName>
    </submittedName>
</protein>
<dbReference type="Proteomes" id="UP000604243">
    <property type="component" value="Unassembled WGS sequence"/>
</dbReference>
<dbReference type="EMBL" id="BMZM01000003">
    <property type="protein sequence ID" value="GHC29586.1"/>
    <property type="molecule type" value="Genomic_DNA"/>
</dbReference>
<proteinExistence type="predicted"/>
<accession>A0ABQ3FML7</accession>
<reference evidence="2" key="1">
    <citation type="journal article" date="2019" name="Int. J. Syst. Evol. Microbiol.">
        <title>The Global Catalogue of Microorganisms (GCM) 10K type strain sequencing project: providing services to taxonomists for standard genome sequencing and annotation.</title>
        <authorList>
            <consortium name="The Broad Institute Genomics Platform"/>
            <consortium name="The Broad Institute Genome Sequencing Center for Infectious Disease"/>
            <person name="Wu L."/>
            <person name="Ma J."/>
        </authorList>
    </citation>
    <scope>NUCLEOTIDE SEQUENCE [LARGE SCALE GENOMIC DNA]</scope>
    <source>
        <strain evidence="2">KCTC 42082</strain>
    </source>
</reference>
<comment type="caution">
    <text evidence="1">The sequence shown here is derived from an EMBL/GenBank/DDBJ whole genome shotgun (WGS) entry which is preliminary data.</text>
</comment>
<sequence>MFLVSVERREGFNIKISRVLREATEHGLDLYLFVPAEIDLHRNVVSEGSFYHNAIHLKRTYYSNQRHLPLAHSRLARRDRQSPERYRLSLSLYAYQYVIALERLIAPLEGDSDRVTVEALEEIVELARNVPKRMRRNRPADDSQLKYFINIDNYLSWITEQRLLKLIAGLPEADESQAFARASLLEICQFENRYRDEHQYNSSRAAQSPSRISNKMRLLRRLIEYPVTLKQKTRELGAWEERGVKALATGVVMLVISVMMLEARNLVGDLTLRFVLILALLYAMREVFKEDLRNTLWRWLRRGRPKWMRQYFDVHSNEMVGQQREWLDYVRFKRLDDEIRATRGGGVTQREEVILQYRSRSRMLPTRFLSGYEETREIMMLDLSMIANLLEDSHHHVYQLVDGEVSREMVERRYQLNLVARGIRGSQKTTVQRWKINMSRSGIVDIEESTP</sequence>
<keyword evidence="2" id="KW-1185">Reference proteome</keyword>
<organism evidence="1 2">
    <name type="scientific">Kushneria pakistanensis</name>
    <dbReference type="NCBI Taxonomy" id="1508770"/>
    <lineage>
        <taxon>Bacteria</taxon>
        <taxon>Pseudomonadati</taxon>
        <taxon>Pseudomonadota</taxon>
        <taxon>Gammaproteobacteria</taxon>
        <taxon>Oceanospirillales</taxon>
        <taxon>Halomonadaceae</taxon>
        <taxon>Kushneria</taxon>
    </lineage>
</organism>
<evidence type="ECO:0000313" key="1">
    <source>
        <dbReference type="EMBL" id="GHC29586.1"/>
    </source>
</evidence>
<name>A0ABQ3FML7_9GAMM</name>
<evidence type="ECO:0000313" key="2">
    <source>
        <dbReference type="Proteomes" id="UP000604243"/>
    </source>
</evidence>